<dbReference type="InterPro" id="IPR003409">
    <property type="entry name" value="MORN"/>
</dbReference>
<organism evidence="3">
    <name type="scientific">uncultured organism MedDCM-OCT-S04-C107</name>
    <dbReference type="NCBI Taxonomy" id="743606"/>
    <lineage>
        <taxon>unclassified sequences</taxon>
        <taxon>environmental samples</taxon>
    </lineage>
</organism>
<evidence type="ECO:0000313" key="3">
    <source>
        <dbReference type="EMBL" id="ADD95709.1"/>
    </source>
</evidence>
<keyword evidence="1" id="KW-0677">Repeat</keyword>
<proteinExistence type="predicted"/>
<reference evidence="3" key="1">
    <citation type="journal article" date="2010" name="ISME J.">
        <title>Metagenome of the Mediterranean deep chlorophyll maximum studied by direct and fosmid library 454 pyrosequencing.</title>
        <authorList>
            <person name="Ghai R."/>
            <person name="Martin-Cuadrado A.B."/>
            <person name="Molto A.G."/>
            <person name="Heredia I.G."/>
            <person name="Cabrera R."/>
            <person name="Martin J."/>
            <person name="Verdu M."/>
            <person name="Deschamps P."/>
            <person name="Moreira D."/>
            <person name="Lopez-Garcia P."/>
            <person name="Mira A."/>
            <person name="Rodriguez-Valera F."/>
        </authorList>
    </citation>
    <scope>NUCLEOTIDE SEQUENCE</scope>
</reference>
<evidence type="ECO:0000256" key="2">
    <source>
        <dbReference type="SAM" id="MobiDB-lite"/>
    </source>
</evidence>
<dbReference type="AlphaFoldDB" id="D6PJ08"/>
<dbReference type="Gene3D" id="2.20.110.10">
    <property type="entry name" value="Histone H3 K4-specific methyltransferase SET7/9 N-terminal domain"/>
    <property type="match status" value="2"/>
</dbReference>
<feature type="compositionally biased region" description="Basic residues" evidence="2">
    <location>
        <begin position="518"/>
        <end position="533"/>
    </location>
</feature>
<feature type="compositionally biased region" description="Basic and acidic residues" evidence="2">
    <location>
        <begin position="534"/>
        <end position="552"/>
    </location>
</feature>
<dbReference type="PANTHER" id="PTHR23084:SF263">
    <property type="entry name" value="MORN REPEAT-CONTAINING PROTEIN 1"/>
    <property type="match status" value="1"/>
</dbReference>
<accession>D6PJ08</accession>
<dbReference type="EMBL" id="GU943086">
    <property type="protein sequence ID" value="ADD95709.1"/>
    <property type="molecule type" value="Genomic_DNA"/>
</dbReference>
<dbReference type="PANTHER" id="PTHR23084">
    <property type="entry name" value="PHOSPHATIDYLINOSITOL-4-PHOSPHATE 5-KINASE RELATED"/>
    <property type="match status" value="1"/>
</dbReference>
<evidence type="ECO:0008006" key="4">
    <source>
        <dbReference type="Google" id="ProtNLM"/>
    </source>
</evidence>
<protein>
    <recommendedName>
        <fullName evidence="4">MORN repeat protein</fullName>
    </recommendedName>
</protein>
<dbReference type="SMART" id="SM00698">
    <property type="entry name" value="MORN"/>
    <property type="match status" value="8"/>
</dbReference>
<feature type="compositionally biased region" description="Polar residues" evidence="2">
    <location>
        <begin position="553"/>
        <end position="576"/>
    </location>
</feature>
<dbReference type="SUPFAM" id="SSF82185">
    <property type="entry name" value="Histone H3 K4-specific methyltransferase SET7/9 N-terminal domain"/>
    <property type="match status" value="3"/>
</dbReference>
<evidence type="ECO:0000256" key="1">
    <source>
        <dbReference type="ARBA" id="ARBA00022737"/>
    </source>
</evidence>
<feature type="region of interest" description="Disordered" evidence="2">
    <location>
        <begin position="508"/>
        <end position="579"/>
    </location>
</feature>
<sequence>MWPTHDMYTGQFDKAGYRHGVGLFRWNKTQDVYEGSFKNGLPDGAGVYVWGTNMQRYIGQFSMGRKHGLGVFRAVDFGETYEGQFENGLFSGLGRLTFDNGTVLEGKFKSGRVLGLGIRKDTMPDTLGETDEPNAAITKSYSGEFYRGQRNGYGVTTAGKSTHSGIFMRGVPMNLAVYEIDEGGSSYAGTYAKGYGGHGVVTFDIREIEKLNIKEPKRRMLGSRHTYYGETRDGQSHGLGQWEYANGEVYIGATRNGKRHGMGVLMSVAGDKFAGNWSNDVVILGTKSGPTQSMGSFAGKFDSTGMFVFGRIVTTDGNVYDGECKQGPSGIGVATSIDGTKYMGEFRDGRRSGYGVYSQRRFLDELGNTIEPGMQNMSSNEKAVHGREVPEYIGLWYKNKFVFSDEQKDDVQRAWDFAFQAKQTKAQAKLIVDQAVEASRYARFVVAKKAVTHIDRAKSMAYHAYDSRAKAKKMANDAEIQIIMVNKTVKEAQLVESRLETASRFLMKKQHDSELKQKEKKKRIRHEQRKKKREHDMLSELLTKDKERDRSNLAKSKQKTISPSPKPQPSANTVNDLSIDMGHNRAAAKVGEEMAKIRRMKKKEVIRSSKGPFIINDDRW</sequence>
<name>D6PJ08_9ZZZZ</name>
<dbReference type="Pfam" id="PF02493">
    <property type="entry name" value="MORN"/>
    <property type="match status" value="8"/>
</dbReference>